<dbReference type="Proteomes" id="UP000824076">
    <property type="component" value="Unassembled WGS sequence"/>
</dbReference>
<keyword evidence="12 16" id="KW-0238">DNA-binding</keyword>
<dbReference type="InterPro" id="IPR019760">
    <property type="entry name" value="DNA-dir_DNA_pol_A_CS"/>
</dbReference>
<keyword evidence="8 16" id="KW-0227">DNA damage</keyword>
<comment type="catalytic activity">
    <reaction evidence="14 16">
        <text>DNA(n) + a 2'-deoxyribonucleoside 5'-triphosphate = DNA(n+1) + diphosphate</text>
        <dbReference type="Rhea" id="RHEA:22508"/>
        <dbReference type="Rhea" id="RHEA-COMP:17339"/>
        <dbReference type="Rhea" id="RHEA-COMP:17340"/>
        <dbReference type="ChEBI" id="CHEBI:33019"/>
        <dbReference type="ChEBI" id="CHEBI:61560"/>
        <dbReference type="ChEBI" id="CHEBI:173112"/>
        <dbReference type="EC" id="2.7.7.7"/>
    </reaction>
</comment>
<evidence type="ECO:0000259" key="17">
    <source>
        <dbReference type="SMART" id="SM00475"/>
    </source>
</evidence>
<proteinExistence type="inferred from homology"/>
<dbReference type="SUPFAM" id="SSF53098">
    <property type="entry name" value="Ribonuclease H-like"/>
    <property type="match status" value="1"/>
</dbReference>
<dbReference type="AlphaFoldDB" id="A0A9D1IMZ8"/>
<dbReference type="InterPro" id="IPR001098">
    <property type="entry name" value="DNA-dir_DNA_pol_A_palm_dom"/>
</dbReference>
<evidence type="ECO:0000256" key="7">
    <source>
        <dbReference type="ARBA" id="ARBA00022722"/>
    </source>
</evidence>
<evidence type="ECO:0000313" key="20">
    <source>
        <dbReference type="Proteomes" id="UP000824076"/>
    </source>
</evidence>
<evidence type="ECO:0000259" key="18">
    <source>
        <dbReference type="SMART" id="SM00482"/>
    </source>
</evidence>
<dbReference type="CDD" id="cd09859">
    <property type="entry name" value="PIN_53EXO"/>
    <property type="match status" value="1"/>
</dbReference>
<evidence type="ECO:0000256" key="4">
    <source>
        <dbReference type="ARBA" id="ARBA00022679"/>
    </source>
</evidence>
<dbReference type="InterPro" id="IPR036397">
    <property type="entry name" value="RNaseH_sf"/>
</dbReference>
<evidence type="ECO:0000313" key="19">
    <source>
        <dbReference type="EMBL" id="HIU38759.1"/>
    </source>
</evidence>
<dbReference type="PANTHER" id="PTHR10133">
    <property type="entry name" value="DNA POLYMERASE I"/>
    <property type="match status" value="1"/>
</dbReference>
<dbReference type="GO" id="GO:0006302">
    <property type="term" value="P:double-strand break repair"/>
    <property type="evidence" value="ECO:0007669"/>
    <property type="project" value="TreeGrafter"/>
</dbReference>
<comment type="caution">
    <text evidence="19">The sequence shown here is derived from an EMBL/GenBank/DDBJ whole genome shotgun (WGS) entry which is preliminary data.</text>
</comment>
<dbReference type="FunFam" id="1.10.150.20:FF:000003">
    <property type="entry name" value="DNA polymerase I"/>
    <property type="match status" value="1"/>
</dbReference>
<evidence type="ECO:0000256" key="8">
    <source>
        <dbReference type="ARBA" id="ARBA00022763"/>
    </source>
</evidence>
<dbReference type="Pfam" id="PF01367">
    <property type="entry name" value="5_3_exonuc"/>
    <property type="match status" value="1"/>
</dbReference>
<dbReference type="GO" id="GO:0003677">
    <property type="term" value="F:DNA binding"/>
    <property type="evidence" value="ECO:0007669"/>
    <property type="project" value="UniProtKB-UniRule"/>
</dbReference>
<evidence type="ECO:0000256" key="10">
    <source>
        <dbReference type="ARBA" id="ARBA00022839"/>
    </source>
</evidence>
<evidence type="ECO:0000256" key="2">
    <source>
        <dbReference type="ARBA" id="ARBA00012417"/>
    </source>
</evidence>
<dbReference type="NCBIfam" id="NF004397">
    <property type="entry name" value="PRK05755.1"/>
    <property type="match status" value="1"/>
</dbReference>
<dbReference type="Gene3D" id="1.20.1060.10">
    <property type="entry name" value="Taq DNA Polymerase, Chain T, domain 4"/>
    <property type="match status" value="1"/>
</dbReference>
<dbReference type="PRINTS" id="PR00868">
    <property type="entry name" value="DNAPOLI"/>
</dbReference>
<protein>
    <recommendedName>
        <fullName evidence="3 15">DNA polymerase I</fullName>
        <ecNumber evidence="2 15">2.7.7.7</ecNumber>
    </recommendedName>
</protein>
<dbReference type="SMART" id="SM00482">
    <property type="entry name" value="POLAc"/>
    <property type="match status" value="1"/>
</dbReference>
<dbReference type="EC" id="2.7.7.7" evidence="2 15"/>
<dbReference type="EMBL" id="DVMS01000105">
    <property type="protein sequence ID" value="HIU38759.1"/>
    <property type="molecule type" value="Genomic_DNA"/>
</dbReference>
<dbReference type="InterPro" id="IPR002562">
    <property type="entry name" value="3'-5'_exonuclease_dom"/>
</dbReference>
<evidence type="ECO:0000256" key="11">
    <source>
        <dbReference type="ARBA" id="ARBA00022932"/>
    </source>
</evidence>
<keyword evidence="9" id="KW-0378">Hydrolase</keyword>
<dbReference type="SUPFAM" id="SSF88723">
    <property type="entry name" value="PIN domain-like"/>
    <property type="match status" value="1"/>
</dbReference>
<dbReference type="InterPro" id="IPR029060">
    <property type="entry name" value="PIN-like_dom_sf"/>
</dbReference>
<feature type="domain" description="DNA-directed DNA polymerase family A palm" evidence="18">
    <location>
        <begin position="681"/>
        <end position="887"/>
    </location>
</feature>
<dbReference type="PROSITE" id="PS00447">
    <property type="entry name" value="DNA_POLYMERASE_A"/>
    <property type="match status" value="1"/>
</dbReference>
<dbReference type="Gene3D" id="1.10.150.20">
    <property type="entry name" value="5' to 3' exonuclease, C-terminal subdomain"/>
    <property type="match status" value="2"/>
</dbReference>
<dbReference type="InterPro" id="IPR020046">
    <property type="entry name" value="5-3_exonucl_a-hlix_arch_N"/>
</dbReference>
<keyword evidence="4 16" id="KW-0808">Transferase</keyword>
<dbReference type="InterPro" id="IPR043502">
    <property type="entry name" value="DNA/RNA_pol_sf"/>
</dbReference>
<dbReference type="SUPFAM" id="SSF47807">
    <property type="entry name" value="5' to 3' exonuclease, C-terminal subdomain"/>
    <property type="match status" value="1"/>
</dbReference>
<dbReference type="InterPro" id="IPR008918">
    <property type="entry name" value="HhH2"/>
</dbReference>
<dbReference type="InterPro" id="IPR012337">
    <property type="entry name" value="RNaseH-like_sf"/>
</dbReference>
<dbReference type="InterPro" id="IPR002298">
    <property type="entry name" value="DNA_polymerase_A"/>
</dbReference>
<dbReference type="SUPFAM" id="SSF56672">
    <property type="entry name" value="DNA/RNA polymerases"/>
    <property type="match status" value="1"/>
</dbReference>
<sequence length="923" mass="102466">MMEEKKLFLLDAYALIFRAYHAMKNSPRITSDGMNTSAIFGFVNTLEEVLRKEAPTHIAVCFDPAGKTFRHEMFPDYKAGREATPEDIKIAIPYIKDIIRAYGIPVVEVDGFEADDVIGTLAVKGQRAGFHTYIMSPDKDLSQLVGGLVRIYRPGYKGQPPEVRGEKEVCEVFGINRPSQVIDMLALMGDKVDNITGCPGVGEKTASKLILEFDSVENVIANTDRLKGALKEKIETHVDDILFSKKLATIRTDAPVELDEEAFARHPIDAESMRRIFERLEFRTLLSRVLGSKQTVSPPASKSTETDAGLWQGTLFGEDSEAKPPVAEADGKYSLVAEPDVESVANGLSSAKRLGLHFLLTAGEPMCASVAGVAIATSADEAYYFPIPKNSREKTMTALRRLLESTVTEKVGTDLKRAMIALRVRDGIGLPAPYYDNGIAHYLLQPETSHSLERMTETVLHEMLPEYPMPEGVKPAKFDIASDLRPEEICRAACARACANLRLRLAFDERLAAEGMAHLLSDIELPLVEVLADMEMTGVRIDVGALKNYSAVLTQRMNEIEKECIELAGVAFNVASPAQVGEILFDRLHIDAKAKKTRTGQYSTTEEVLEKLAGRHPIVVKILEFRKLKKLLSTYVDALPELINPQTGKIHTTFNQTVTATGRLSSTNPNLQNIPIRNDDGREIRKAFIPDDGHVFFSADYSQIELRIVANVSGDEAMVEAFLDGEDIHRATAAKIFHENISDVTADQRRKAKTANFGMIYGISAFGLSERLQIPRSEAKSIIEGYFHTFPGVKTFMEESIEKSRQQGYVTTLFGRRRMLPDINSRNAIVRGYAERNAINAPIQGTAADIIKIAMVRIFRRFREEGIASKMILQVHDELNFDVLPEELARVSQIVKEEMENAYRGRVPLVADCGTGGNWLEAH</sequence>
<dbReference type="FunFam" id="1.10.150.20:FF:000002">
    <property type="entry name" value="DNA polymerase I"/>
    <property type="match status" value="1"/>
</dbReference>
<comment type="similarity">
    <text evidence="1 16">Belongs to the DNA polymerase type-A family.</text>
</comment>
<evidence type="ECO:0000256" key="1">
    <source>
        <dbReference type="ARBA" id="ARBA00007705"/>
    </source>
</evidence>
<dbReference type="GO" id="GO:0006261">
    <property type="term" value="P:DNA-templated DNA replication"/>
    <property type="evidence" value="ECO:0007669"/>
    <property type="project" value="UniProtKB-UniRule"/>
</dbReference>
<evidence type="ECO:0000256" key="6">
    <source>
        <dbReference type="ARBA" id="ARBA00022705"/>
    </source>
</evidence>
<keyword evidence="7" id="KW-0540">Nuclease</keyword>
<evidence type="ECO:0000256" key="13">
    <source>
        <dbReference type="ARBA" id="ARBA00023204"/>
    </source>
</evidence>
<dbReference type="SMART" id="SM00279">
    <property type="entry name" value="HhH2"/>
    <property type="match status" value="1"/>
</dbReference>
<evidence type="ECO:0000256" key="3">
    <source>
        <dbReference type="ARBA" id="ARBA00020311"/>
    </source>
</evidence>
<dbReference type="GO" id="GO:0008408">
    <property type="term" value="F:3'-5' exonuclease activity"/>
    <property type="evidence" value="ECO:0007669"/>
    <property type="project" value="InterPro"/>
</dbReference>
<dbReference type="CDD" id="cd08637">
    <property type="entry name" value="DNA_pol_A_pol_I_C"/>
    <property type="match status" value="1"/>
</dbReference>
<accession>A0A9D1IMZ8</accession>
<keyword evidence="13 16" id="KW-0234">DNA repair</keyword>
<keyword evidence="5 16" id="KW-0548">Nucleotidyltransferase</keyword>
<dbReference type="NCBIfam" id="TIGR00593">
    <property type="entry name" value="pola"/>
    <property type="match status" value="1"/>
</dbReference>
<evidence type="ECO:0000256" key="12">
    <source>
        <dbReference type="ARBA" id="ARBA00023125"/>
    </source>
</evidence>
<dbReference type="PANTHER" id="PTHR10133:SF27">
    <property type="entry name" value="DNA POLYMERASE NU"/>
    <property type="match status" value="1"/>
</dbReference>
<dbReference type="GO" id="GO:0003887">
    <property type="term" value="F:DNA-directed DNA polymerase activity"/>
    <property type="evidence" value="ECO:0007669"/>
    <property type="project" value="UniProtKB-UniRule"/>
</dbReference>
<evidence type="ECO:0000256" key="16">
    <source>
        <dbReference type="RuleBase" id="RU004460"/>
    </source>
</evidence>
<evidence type="ECO:0000256" key="9">
    <source>
        <dbReference type="ARBA" id="ARBA00022801"/>
    </source>
</evidence>
<feature type="domain" description="5'-3' exonuclease" evidence="17">
    <location>
        <begin position="5"/>
        <end position="266"/>
    </location>
</feature>
<evidence type="ECO:0000256" key="5">
    <source>
        <dbReference type="ARBA" id="ARBA00022695"/>
    </source>
</evidence>
<evidence type="ECO:0000256" key="15">
    <source>
        <dbReference type="NCBIfam" id="TIGR00593"/>
    </source>
</evidence>
<evidence type="ECO:0000256" key="14">
    <source>
        <dbReference type="ARBA" id="ARBA00049244"/>
    </source>
</evidence>
<dbReference type="InterPro" id="IPR020045">
    <property type="entry name" value="DNA_polI_H3TH"/>
</dbReference>
<dbReference type="Gene3D" id="3.30.420.10">
    <property type="entry name" value="Ribonuclease H-like superfamily/Ribonuclease H"/>
    <property type="match status" value="1"/>
</dbReference>
<dbReference type="CDD" id="cd06140">
    <property type="entry name" value="DNA_polA_I_Bacillus_like_exo"/>
    <property type="match status" value="1"/>
</dbReference>
<organism evidence="19 20">
    <name type="scientific">Candidatus Limisoma intestinavium</name>
    <dbReference type="NCBI Taxonomy" id="2840856"/>
    <lineage>
        <taxon>Bacteria</taxon>
        <taxon>Pseudomonadati</taxon>
        <taxon>Bacteroidota</taxon>
        <taxon>Bacteroidia</taxon>
        <taxon>Bacteroidales</taxon>
        <taxon>Candidatus Limisoma</taxon>
    </lineage>
</organism>
<dbReference type="CDD" id="cd09898">
    <property type="entry name" value="H3TH_53EXO"/>
    <property type="match status" value="1"/>
</dbReference>
<dbReference type="SMART" id="SM00475">
    <property type="entry name" value="53EXOc"/>
    <property type="match status" value="1"/>
</dbReference>
<dbReference type="Gene3D" id="3.40.50.1010">
    <property type="entry name" value="5'-nuclease"/>
    <property type="match status" value="1"/>
</dbReference>
<dbReference type="Pfam" id="PF01612">
    <property type="entry name" value="DNA_pol_A_exo1"/>
    <property type="match status" value="1"/>
</dbReference>
<reference evidence="19" key="2">
    <citation type="journal article" date="2021" name="PeerJ">
        <title>Extensive microbial diversity within the chicken gut microbiome revealed by metagenomics and culture.</title>
        <authorList>
            <person name="Gilroy R."/>
            <person name="Ravi A."/>
            <person name="Getino M."/>
            <person name="Pursley I."/>
            <person name="Horton D.L."/>
            <person name="Alikhan N.F."/>
            <person name="Baker D."/>
            <person name="Gharbi K."/>
            <person name="Hall N."/>
            <person name="Watson M."/>
            <person name="Adriaenssens E.M."/>
            <person name="Foster-Nyarko E."/>
            <person name="Jarju S."/>
            <person name="Secka A."/>
            <person name="Antonio M."/>
            <person name="Oren A."/>
            <person name="Chaudhuri R.R."/>
            <person name="La Ragione R."/>
            <person name="Hildebrand F."/>
            <person name="Pallen M.J."/>
        </authorList>
    </citation>
    <scope>NUCLEOTIDE SEQUENCE</scope>
    <source>
        <strain evidence="19">17073</strain>
    </source>
</reference>
<keyword evidence="10" id="KW-0269">Exonuclease</keyword>
<dbReference type="Pfam" id="PF02739">
    <property type="entry name" value="5_3_exonuc_N"/>
    <property type="match status" value="1"/>
</dbReference>
<dbReference type="InterPro" id="IPR036279">
    <property type="entry name" value="5-3_exonuclease_C_sf"/>
</dbReference>
<gene>
    <name evidence="16 19" type="primary">polA</name>
    <name evidence="19" type="ORF">IAD18_03710</name>
</gene>
<name>A0A9D1IMZ8_9BACT</name>
<keyword evidence="6 16" id="KW-0235">DNA replication</keyword>
<dbReference type="GO" id="GO:0008409">
    <property type="term" value="F:5'-3' exonuclease activity"/>
    <property type="evidence" value="ECO:0007669"/>
    <property type="project" value="InterPro"/>
</dbReference>
<reference evidence="19" key="1">
    <citation type="submission" date="2020-10" db="EMBL/GenBank/DDBJ databases">
        <authorList>
            <person name="Gilroy R."/>
        </authorList>
    </citation>
    <scope>NUCLEOTIDE SEQUENCE</scope>
    <source>
        <strain evidence="19">17073</strain>
    </source>
</reference>
<dbReference type="InterPro" id="IPR018320">
    <property type="entry name" value="DNA_polymerase_1"/>
</dbReference>
<dbReference type="FunFam" id="1.20.1060.10:FF:000001">
    <property type="entry name" value="DNA polymerase I"/>
    <property type="match status" value="1"/>
</dbReference>
<dbReference type="Pfam" id="PF00476">
    <property type="entry name" value="DNA_pol_A"/>
    <property type="match status" value="1"/>
</dbReference>
<keyword evidence="11 16" id="KW-0239">DNA-directed DNA polymerase</keyword>
<dbReference type="InterPro" id="IPR002421">
    <property type="entry name" value="5-3_exonuclease"/>
</dbReference>
<dbReference type="Gene3D" id="3.30.70.370">
    <property type="match status" value="1"/>
</dbReference>